<dbReference type="PROSITE" id="PS00070">
    <property type="entry name" value="ALDEHYDE_DEHYDR_CYS"/>
    <property type="match status" value="1"/>
</dbReference>
<dbReference type="GO" id="GO:0006081">
    <property type="term" value="P:aldehyde metabolic process"/>
    <property type="evidence" value="ECO:0007669"/>
    <property type="project" value="InterPro"/>
</dbReference>
<gene>
    <name evidence="6" type="primary">gabD</name>
    <name evidence="6" type="ORF">AFK71_11055</name>
</gene>
<dbReference type="PIRSF" id="PIRSF036492">
    <property type="entry name" value="ALDH"/>
    <property type="match status" value="1"/>
</dbReference>
<dbReference type="SUPFAM" id="SSF53720">
    <property type="entry name" value="ALDH-like"/>
    <property type="match status" value="1"/>
</dbReference>
<name>A0A0L0QKH8_VIRPA</name>
<keyword evidence="7" id="KW-1185">Reference proteome</keyword>
<organism evidence="6 7">
    <name type="scientific">Virgibacillus pantothenticus</name>
    <dbReference type="NCBI Taxonomy" id="1473"/>
    <lineage>
        <taxon>Bacteria</taxon>
        <taxon>Bacillati</taxon>
        <taxon>Bacillota</taxon>
        <taxon>Bacilli</taxon>
        <taxon>Bacillales</taxon>
        <taxon>Bacillaceae</taxon>
        <taxon>Virgibacillus</taxon>
    </lineage>
</organism>
<dbReference type="InterPro" id="IPR015590">
    <property type="entry name" value="Aldehyde_DH_dom"/>
</dbReference>
<dbReference type="AlphaFoldDB" id="A0A0L0QKH8"/>
<dbReference type="CDD" id="cd07103">
    <property type="entry name" value="ALDH_F5_SSADH_GabD"/>
    <property type="match status" value="1"/>
</dbReference>
<dbReference type="FunFam" id="3.40.605.10:FF:000005">
    <property type="entry name" value="Succinate-semialdehyde dehydrogenase I"/>
    <property type="match status" value="1"/>
</dbReference>
<evidence type="ECO:0000256" key="4">
    <source>
        <dbReference type="PIRSR" id="PIRSR036492-1"/>
    </source>
</evidence>
<comment type="similarity">
    <text evidence="1 3">Belongs to the aldehyde dehydrogenase family.</text>
</comment>
<proteinExistence type="inferred from homology"/>
<dbReference type="Gene3D" id="3.40.309.10">
    <property type="entry name" value="Aldehyde Dehydrogenase, Chain A, domain 2"/>
    <property type="match status" value="1"/>
</dbReference>
<dbReference type="Pfam" id="PF00171">
    <property type="entry name" value="Aldedh"/>
    <property type="match status" value="1"/>
</dbReference>
<dbReference type="InterPro" id="IPR050740">
    <property type="entry name" value="Aldehyde_DH_Superfamily"/>
</dbReference>
<dbReference type="GeneID" id="66872112"/>
<dbReference type="InterPro" id="IPR016160">
    <property type="entry name" value="Ald_DH_CS_CYS"/>
</dbReference>
<evidence type="ECO:0000313" key="6">
    <source>
        <dbReference type="EMBL" id="KNE19087.1"/>
    </source>
</evidence>
<feature type="active site" evidence="4">
    <location>
        <position position="251"/>
    </location>
</feature>
<dbReference type="FunFam" id="3.40.309.10:FF:000004">
    <property type="entry name" value="Succinate-semialdehyde dehydrogenase I"/>
    <property type="match status" value="1"/>
</dbReference>
<reference evidence="7" key="1">
    <citation type="submission" date="2015-07" db="EMBL/GenBank/DDBJ databases">
        <title>Fjat-10053 dsm26.</title>
        <authorList>
            <person name="Liu B."/>
            <person name="Wang J."/>
            <person name="Zhu Y."/>
            <person name="Liu G."/>
            <person name="Chen Q."/>
            <person name="Chen Z."/>
            <person name="Lan J."/>
            <person name="Che J."/>
            <person name="Ge C."/>
            <person name="Shi H."/>
            <person name="Pan Z."/>
            <person name="Liu X."/>
        </authorList>
    </citation>
    <scope>NUCLEOTIDE SEQUENCE [LARGE SCALE GENOMIC DNA]</scope>
    <source>
        <strain evidence="7">DSM 26</strain>
    </source>
</reference>
<keyword evidence="2 3" id="KW-0560">Oxidoreductase</keyword>
<dbReference type="GO" id="GO:0009450">
    <property type="term" value="P:gamma-aminobutyric acid catabolic process"/>
    <property type="evidence" value="ECO:0007669"/>
    <property type="project" value="TreeGrafter"/>
</dbReference>
<dbReference type="EMBL" id="LGTO01000007">
    <property type="protein sequence ID" value="KNE19087.1"/>
    <property type="molecule type" value="Genomic_DNA"/>
</dbReference>
<dbReference type="PANTHER" id="PTHR43353">
    <property type="entry name" value="SUCCINATE-SEMIALDEHYDE DEHYDROGENASE, MITOCHONDRIAL"/>
    <property type="match status" value="1"/>
</dbReference>
<comment type="caution">
    <text evidence="6">The sequence shown here is derived from an EMBL/GenBank/DDBJ whole genome shotgun (WGS) entry which is preliminary data.</text>
</comment>
<evidence type="ECO:0000259" key="5">
    <source>
        <dbReference type="Pfam" id="PF00171"/>
    </source>
</evidence>
<evidence type="ECO:0000313" key="7">
    <source>
        <dbReference type="Proteomes" id="UP000036780"/>
    </source>
</evidence>
<feature type="domain" description="Aldehyde dehydrogenase" evidence="5">
    <location>
        <begin position="19"/>
        <end position="476"/>
    </location>
</feature>
<dbReference type="GO" id="GO:0004777">
    <property type="term" value="F:succinate-semialdehyde dehydrogenase (NAD+) activity"/>
    <property type="evidence" value="ECO:0007669"/>
    <property type="project" value="TreeGrafter"/>
</dbReference>
<dbReference type="PANTHER" id="PTHR43353:SF5">
    <property type="entry name" value="SUCCINATE-SEMIALDEHYDE DEHYDROGENASE, MITOCHONDRIAL"/>
    <property type="match status" value="1"/>
</dbReference>
<dbReference type="RefSeq" id="WP_050351590.1">
    <property type="nucleotide sequence ID" value="NZ_CP073011.1"/>
</dbReference>
<sequence>MFNAYTKSIFINGSWQEINENATETVYNPATGSPITSVAYAGAKETDQAIAAALQAFPMWSEKTGRERSTFLYKAYQLMLEEVERLAEIVTMEQGKPLREAMDEVKGAAQFLLWYAEEASRNYGEWLPSSLKSKRMVVVPQPVGVVGAITPWNFPSSMITRKLAPALAAGCTAVLKPAPETPLSAIEIIKIFARAGMPNGVVNLVTGDAQAIGHQLLTNKDVRLITFTGSTAVGKHLMRESAEHVKKLSLELGGHAPGIVFPDADLNKAASLVLASKFRNNGQTCICTNRLFVHESVVSDFVQLLKHNIANLKLGNGLEKETDIGPLINQQACEKVAAHVHNAIEKGAVTEYGGQRWHQQGLSEYYFEPTILSNVTDDMKIMHEETFGPVLPIQTFSDETEVIAKANDTDYGLAAYIFTENTSIAIRVSEKLDYGIVGVNDVFPASPEAPFGGIKQSGLGKEGGHHGMDEFMEKKLISFGIKSSVH</sequence>
<dbReference type="OrthoDB" id="9762913at2"/>
<evidence type="ECO:0000256" key="2">
    <source>
        <dbReference type="ARBA" id="ARBA00023002"/>
    </source>
</evidence>
<dbReference type="InterPro" id="IPR016163">
    <property type="entry name" value="Ald_DH_C"/>
</dbReference>
<dbReference type="InterPro" id="IPR012394">
    <property type="entry name" value="Aldehyde_DH_NAD(P)"/>
</dbReference>
<evidence type="ECO:0000256" key="1">
    <source>
        <dbReference type="ARBA" id="ARBA00009986"/>
    </source>
</evidence>
<feature type="active site" evidence="4">
    <location>
        <position position="285"/>
    </location>
</feature>
<dbReference type="Proteomes" id="UP000036780">
    <property type="component" value="Unassembled WGS sequence"/>
</dbReference>
<dbReference type="Gene3D" id="3.40.605.10">
    <property type="entry name" value="Aldehyde Dehydrogenase, Chain A, domain 1"/>
    <property type="match status" value="1"/>
</dbReference>
<dbReference type="InterPro" id="IPR016162">
    <property type="entry name" value="Ald_DH_N"/>
</dbReference>
<dbReference type="PATRIC" id="fig|1473.5.peg.740"/>
<evidence type="ECO:0000256" key="3">
    <source>
        <dbReference type="PIRNR" id="PIRNR036492"/>
    </source>
</evidence>
<dbReference type="InterPro" id="IPR016161">
    <property type="entry name" value="Ald_DH/histidinol_DH"/>
</dbReference>
<protein>
    <recommendedName>
        <fullName evidence="3">Aldehyde dehydrogenase</fullName>
    </recommendedName>
</protein>
<accession>A0A0L0QKH8</accession>